<dbReference type="EMBL" id="CP003060">
    <property type="protein sequence ID" value="AEP31504.1"/>
    <property type="molecule type" value="Genomic_DNA"/>
</dbReference>
<name>G4QN85_GLANF</name>
<evidence type="ECO:0000256" key="1">
    <source>
        <dbReference type="ARBA" id="ARBA00022553"/>
    </source>
</evidence>
<dbReference type="CDD" id="cd06170">
    <property type="entry name" value="LuxR_C_like"/>
    <property type="match status" value="1"/>
</dbReference>
<dbReference type="SMART" id="SM00421">
    <property type="entry name" value="HTH_LUXR"/>
    <property type="match status" value="1"/>
</dbReference>
<protein>
    <submittedName>
        <fullName evidence="9">Two component LuxR family transcriptional regulator</fullName>
    </submittedName>
</protein>
<dbReference type="GO" id="GO:0006355">
    <property type="term" value="P:regulation of DNA-templated transcription"/>
    <property type="evidence" value="ECO:0007669"/>
    <property type="project" value="InterPro"/>
</dbReference>
<dbReference type="InterPro" id="IPR001789">
    <property type="entry name" value="Sig_transdc_resp-reg_receiver"/>
</dbReference>
<evidence type="ECO:0000259" key="8">
    <source>
        <dbReference type="PROSITE" id="PS50110"/>
    </source>
</evidence>
<keyword evidence="4" id="KW-0238">DNA-binding</keyword>
<evidence type="ECO:0000313" key="9">
    <source>
        <dbReference type="EMBL" id="AEP31504.1"/>
    </source>
</evidence>
<evidence type="ECO:0000313" key="10">
    <source>
        <dbReference type="Proteomes" id="UP000009282"/>
    </source>
</evidence>
<accession>G4QN85</accession>
<dbReference type="PRINTS" id="PR00038">
    <property type="entry name" value="HTHLUXR"/>
</dbReference>
<evidence type="ECO:0000256" key="6">
    <source>
        <dbReference type="PROSITE-ProRule" id="PRU00169"/>
    </source>
</evidence>
<feature type="domain" description="HTH luxR-type" evidence="7">
    <location>
        <begin position="136"/>
        <end position="201"/>
    </location>
</feature>
<feature type="domain" description="Response regulatory" evidence="8">
    <location>
        <begin position="6"/>
        <end position="120"/>
    </location>
</feature>
<dbReference type="InterPro" id="IPR016032">
    <property type="entry name" value="Sig_transdc_resp-reg_C-effctor"/>
</dbReference>
<dbReference type="PROSITE" id="PS50043">
    <property type="entry name" value="HTH_LUXR_2"/>
    <property type="match status" value="1"/>
</dbReference>
<dbReference type="SUPFAM" id="SSF46894">
    <property type="entry name" value="C-terminal effector domain of the bipartite response regulators"/>
    <property type="match status" value="1"/>
</dbReference>
<dbReference type="Proteomes" id="UP000009282">
    <property type="component" value="Chromosome"/>
</dbReference>
<proteinExistence type="predicted"/>
<keyword evidence="3" id="KW-0805">Transcription regulation</keyword>
<keyword evidence="2" id="KW-0902">Two-component regulatory system</keyword>
<evidence type="ECO:0000259" key="7">
    <source>
        <dbReference type="PROSITE" id="PS50043"/>
    </source>
</evidence>
<dbReference type="GO" id="GO:0000160">
    <property type="term" value="P:phosphorelay signal transduction system"/>
    <property type="evidence" value="ECO:0007669"/>
    <property type="project" value="UniProtKB-KW"/>
</dbReference>
<dbReference type="PROSITE" id="PS50110">
    <property type="entry name" value="RESPONSE_REGULATORY"/>
    <property type="match status" value="1"/>
</dbReference>
<keyword evidence="10" id="KW-1185">Reference proteome</keyword>
<dbReference type="CDD" id="cd17537">
    <property type="entry name" value="REC_FixJ"/>
    <property type="match status" value="1"/>
</dbReference>
<evidence type="ECO:0000256" key="3">
    <source>
        <dbReference type="ARBA" id="ARBA00023015"/>
    </source>
</evidence>
<organism evidence="9 10">
    <name type="scientific">Glaciecola nitratireducens (strain JCM 12485 / KCTC 12276 / FR1064)</name>
    <dbReference type="NCBI Taxonomy" id="1085623"/>
    <lineage>
        <taxon>Bacteria</taxon>
        <taxon>Pseudomonadati</taxon>
        <taxon>Pseudomonadota</taxon>
        <taxon>Gammaproteobacteria</taxon>
        <taxon>Alteromonadales</taxon>
        <taxon>Alteromonadaceae</taxon>
        <taxon>Brumicola</taxon>
    </lineage>
</organism>
<dbReference type="AlphaFoldDB" id="G4QN85"/>
<sequence>MQQEQIIYVVDDDEGIREGLSLLLETTGQRVKLYSSAVDFLDDYNDKIYGCLILDIRMPRMSGLDLQERLNALGTTLPIIFITGHGDIPMAVEAMRKGALDFIRKPFREQDLLDRINQALSIDVGRSKHDRKCDDILNKLALLSERERQIFERVAKGDMNKVIAHDLCISERTVEVHRSQVMKKLAVKTLAELVRFKLQEESLALE</sequence>
<keyword evidence="5" id="KW-0804">Transcription</keyword>
<feature type="modified residue" description="4-aspartylphosphate" evidence="6">
    <location>
        <position position="55"/>
    </location>
</feature>
<dbReference type="PANTHER" id="PTHR44688">
    <property type="entry name" value="DNA-BINDING TRANSCRIPTIONAL ACTIVATOR DEVR_DOSR"/>
    <property type="match status" value="1"/>
</dbReference>
<dbReference type="InterPro" id="IPR036388">
    <property type="entry name" value="WH-like_DNA-bd_sf"/>
</dbReference>
<dbReference type="SUPFAM" id="SSF52172">
    <property type="entry name" value="CheY-like"/>
    <property type="match status" value="1"/>
</dbReference>
<evidence type="ECO:0000256" key="5">
    <source>
        <dbReference type="ARBA" id="ARBA00023163"/>
    </source>
</evidence>
<dbReference type="KEGG" id="gni:GNIT_3410"/>
<dbReference type="Gene3D" id="3.40.50.2300">
    <property type="match status" value="1"/>
</dbReference>
<dbReference type="PANTHER" id="PTHR44688:SF16">
    <property type="entry name" value="DNA-BINDING TRANSCRIPTIONAL ACTIVATOR DEVR_DOSR"/>
    <property type="match status" value="1"/>
</dbReference>
<dbReference type="RefSeq" id="WP_014110375.1">
    <property type="nucleotide sequence ID" value="NC_016041.1"/>
</dbReference>
<dbReference type="FunFam" id="3.40.50.2300:FF:000018">
    <property type="entry name" value="DNA-binding transcriptional regulator NtrC"/>
    <property type="match status" value="1"/>
</dbReference>
<dbReference type="Pfam" id="PF00072">
    <property type="entry name" value="Response_reg"/>
    <property type="match status" value="1"/>
</dbReference>
<evidence type="ECO:0000256" key="4">
    <source>
        <dbReference type="ARBA" id="ARBA00023125"/>
    </source>
</evidence>
<dbReference type="GO" id="GO:0003677">
    <property type="term" value="F:DNA binding"/>
    <property type="evidence" value="ECO:0007669"/>
    <property type="project" value="UniProtKB-KW"/>
</dbReference>
<dbReference type="Pfam" id="PF00196">
    <property type="entry name" value="GerE"/>
    <property type="match status" value="1"/>
</dbReference>
<dbReference type="STRING" id="1085623.GNIT_3410"/>
<dbReference type="InterPro" id="IPR000792">
    <property type="entry name" value="Tscrpt_reg_LuxR_C"/>
</dbReference>
<dbReference type="OrthoDB" id="9802186at2"/>
<keyword evidence="1 6" id="KW-0597">Phosphoprotein</keyword>
<dbReference type="InterPro" id="IPR011006">
    <property type="entry name" value="CheY-like_superfamily"/>
</dbReference>
<dbReference type="eggNOG" id="COG4566">
    <property type="taxonomic scope" value="Bacteria"/>
</dbReference>
<evidence type="ECO:0000256" key="2">
    <source>
        <dbReference type="ARBA" id="ARBA00023012"/>
    </source>
</evidence>
<dbReference type="Gene3D" id="1.10.10.10">
    <property type="entry name" value="Winged helix-like DNA-binding domain superfamily/Winged helix DNA-binding domain"/>
    <property type="match status" value="1"/>
</dbReference>
<dbReference type="HOGENOM" id="CLU_000445_90_4_6"/>
<reference evidence="9 10" key="1">
    <citation type="journal article" date="2011" name="J. Bacteriol.">
        <title>Complete genome sequence of seawater bacterium Glaciecola nitratireducens FR1064T.</title>
        <authorList>
            <person name="Bian F."/>
            <person name="Qin Q.L."/>
            <person name="Xie B.B."/>
            <person name="Shu Y.L."/>
            <person name="Zhang X.Y."/>
            <person name="Yu Y."/>
            <person name="Chen B."/>
            <person name="Chen X.L."/>
            <person name="Zhou B.C."/>
            <person name="Zhang Y.Z."/>
        </authorList>
    </citation>
    <scope>NUCLEOTIDE SEQUENCE [LARGE SCALE GENOMIC DNA]</scope>
    <source>
        <strain evidence="10">JCM 12485 / KCTC 12276 / FR1064</strain>
    </source>
</reference>
<gene>
    <name evidence="9" type="ordered locus">GNIT_3410</name>
</gene>
<dbReference type="SMART" id="SM00448">
    <property type="entry name" value="REC"/>
    <property type="match status" value="1"/>
</dbReference>